<keyword evidence="5" id="KW-1185">Reference proteome</keyword>
<dbReference type="Proteomes" id="UP001143705">
    <property type="component" value="Segment"/>
</dbReference>
<proteinExistence type="inferred from homology"/>
<keyword evidence="2" id="KW-1048">Host nucleus</keyword>
<dbReference type="InterPro" id="IPR004999">
    <property type="entry name" value="Herpes_1"/>
</dbReference>
<accession>A0A7S9VM23</accession>
<organism evidence="4 5">
    <name type="scientific">Equid herpesvirus 6</name>
    <dbReference type="NCBI Taxonomy" id="173566"/>
    <lineage>
        <taxon>Viruses</taxon>
        <taxon>Duplodnaviria</taxon>
        <taxon>Heunggongvirae</taxon>
        <taxon>Peploviricota</taxon>
        <taxon>Herviviricetes</taxon>
        <taxon>Herpesvirales</taxon>
        <taxon>Orthoherpesviridae</taxon>
        <taxon>Alphaherpesvirinae</taxon>
        <taxon>Varicellovirus</taxon>
    </lineage>
</organism>
<dbReference type="GO" id="GO:0019028">
    <property type="term" value="C:viral capsid"/>
    <property type="evidence" value="ECO:0007669"/>
    <property type="project" value="UniProtKB-KW"/>
</dbReference>
<sequence>MALGGGNRFVQIGNGMRAAMYSDGTGAVRWEQLGPRARWVSTPPGARGPTTPTTFAPPNTLDWLPGVLHVTPSTITVQNMTGVQIAAGIVNAAVGAEQGSWLLSSCQPEVRLTRQVTLTDFCDPRAERPGAPILSLRNPLDAAGMAVAGTPPGRNPQELEEAWAALADLSTGRCEGGLRASLISLPFLVAARAGEYADRAAAEAVRAHVLANYKDRRAEQRLERFGECLRAMVRSHVFPHQHIGAFGGLLTHVVQDRLASVTAVARGVQEGARTDRSGAPRSSVYAPACAFLDVDHDLKLGEGGAKFLYLVFVYGQRLRREGVRAYLALTRFDEVAFEDAVSFLFYRARTENAIRGTEGAEAPEPAPNAAFPLTELAGDPREARCPPSRLKDAEFVGGLYQWAPDLRGRANRNSCMYAAYMRLGAVSSDCPKTVRRSERFGSVDVPVVWLENVRWEPGSWVECSYSAPNAHPPLQWQ</sequence>
<evidence type="ECO:0000256" key="3">
    <source>
        <dbReference type="ARBA" id="ARBA00022844"/>
    </source>
</evidence>
<dbReference type="Pfam" id="PF03327">
    <property type="entry name" value="Herpes_VP19C"/>
    <property type="match status" value="1"/>
</dbReference>
<evidence type="ECO:0000256" key="1">
    <source>
        <dbReference type="ARBA" id="ARBA00022561"/>
    </source>
</evidence>
<dbReference type="EMBL" id="MT012704">
    <property type="protein sequence ID" value="QPI70132.1"/>
    <property type="molecule type" value="Genomic_DNA"/>
</dbReference>
<keyword evidence="3" id="KW-0946">Virion</keyword>
<evidence type="ECO:0000256" key="2">
    <source>
        <dbReference type="ARBA" id="ARBA00022562"/>
    </source>
</evidence>
<reference evidence="4" key="1">
    <citation type="journal article" date="2020" name="Emerg. Infect. Dis.">
        <title>Identification of a Novel alpha-herpesvirus Associated with Ulcerative Stomatitis in Donkeys.</title>
        <authorList>
            <person name="Martella V."/>
            <person name="Lanave G."/>
            <person name="Camero M."/>
            <person name="Larocca V."/>
            <person name="Lorusso E."/>
            <person name="Catella C."/>
            <person name="Capozza P."/>
            <person name="Tempesta M."/>
            <person name="Buonavoglia C."/>
        </authorList>
    </citation>
    <scope>NUCLEOTIDE SEQUENCE</scope>
    <source>
        <strain evidence="4">AsHV/Bari/2011/740</strain>
    </source>
</reference>
<dbReference type="HAMAP" id="MF_04018">
    <property type="entry name" value="HSV_TRX1"/>
    <property type="match status" value="1"/>
</dbReference>
<dbReference type="GO" id="GO:0003677">
    <property type="term" value="F:DNA binding"/>
    <property type="evidence" value="ECO:0007669"/>
    <property type="project" value="InterPro"/>
</dbReference>
<dbReference type="GO" id="GO:0019069">
    <property type="term" value="P:viral capsid assembly"/>
    <property type="evidence" value="ECO:0007669"/>
    <property type="project" value="InterPro"/>
</dbReference>
<keyword evidence="1" id="KW-0167">Capsid protein</keyword>
<protein>
    <submittedName>
        <fullName evidence="4">Capsid triplex subunit 1</fullName>
    </submittedName>
</protein>
<evidence type="ECO:0000313" key="5">
    <source>
        <dbReference type="Proteomes" id="UP001143705"/>
    </source>
</evidence>
<evidence type="ECO:0000313" key="4">
    <source>
        <dbReference type="EMBL" id="QPI70132.1"/>
    </source>
</evidence>
<name>A0A7S9VM23_9ALPH</name>